<evidence type="ECO:0000313" key="4">
    <source>
        <dbReference type="EMBL" id="GMN69912.1"/>
    </source>
</evidence>
<dbReference type="EMBL" id="BTGU01000969">
    <property type="protein sequence ID" value="GMN69912.1"/>
    <property type="molecule type" value="Genomic_DNA"/>
</dbReference>
<dbReference type="GO" id="GO:0008270">
    <property type="term" value="F:zinc ion binding"/>
    <property type="evidence" value="ECO:0007669"/>
    <property type="project" value="InterPro"/>
</dbReference>
<dbReference type="EMBL" id="BTGU01000968">
    <property type="protein sequence ID" value="GMN69909.1"/>
    <property type="molecule type" value="Genomic_DNA"/>
</dbReference>
<evidence type="ECO:0000259" key="2">
    <source>
        <dbReference type="Pfam" id="PF00098"/>
    </source>
</evidence>
<dbReference type="Pfam" id="PF00098">
    <property type="entry name" value="zf-CCHC"/>
    <property type="match status" value="1"/>
</dbReference>
<dbReference type="EMBL" id="BTGU01000970">
    <property type="protein sequence ID" value="GMN69915.1"/>
    <property type="molecule type" value="Genomic_DNA"/>
</dbReference>
<dbReference type="AlphaFoldDB" id="A0AA88E885"/>
<dbReference type="Proteomes" id="UP001187192">
    <property type="component" value="Unassembled WGS sequence"/>
</dbReference>
<accession>A0AA88E885</accession>
<proteinExistence type="predicted"/>
<dbReference type="EMBL" id="BTGU01000971">
    <property type="protein sequence ID" value="GMN69918.1"/>
    <property type="molecule type" value="Genomic_DNA"/>
</dbReference>
<evidence type="ECO:0000313" key="3">
    <source>
        <dbReference type="EMBL" id="GMN69909.1"/>
    </source>
</evidence>
<dbReference type="InterPro" id="IPR001878">
    <property type="entry name" value="Znf_CCHC"/>
</dbReference>
<comment type="caution">
    <text evidence="4">The sequence shown here is derived from an EMBL/GenBank/DDBJ whole genome shotgun (WGS) entry which is preliminary data.</text>
</comment>
<sequence>MTGSYAILASDNRIFAAILMADGDSSSNPNLGVNPDTQALWSVIRALDIKIDTKNDALAADRAEKQLEQAFLRHSSFRRLPSQLPLEKSKLSPALNTIAGSPVVIHSDNLVPQNKGKGVVPPDPQPNPYTKPFTPKCFKCQQPGHRSN</sequence>
<dbReference type="GO" id="GO:0003676">
    <property type="term" value="F:nucleic acid binding"/>
    <property type="evidence" value="ECO:0007669"/>
    <property type="project" value="InterPro"/>
</dbReference>
<name>A0AA88E885_FICCA</name>
<evidence type="ECO:0000313" key="7">
    <source>
        <dbReference type="Proteomes" id="UP001187192"/>
    </source>
</evidence>
<feature type="domain" description="CCHC-type" evidence="2">
    <location>
        <begin position="136"/>
        <end position="148"/>
    </location>
</feature>
<keyword evidence="7" id="KW-1185">Reference proteome</keyword>
<organism evidence="4 7">
    <name type="scientific">Ficus carica</name>
    <name type="common">Common fig</name>
    <dbReference type="NCBI Taxonomy" id="3494"/>
    <lineage>
        <taxon>Eukaryota</taxon>
        <taxon>Viridiplantae</taxon>
        <taxon>Streptophyta</taxon>
        <taxon>Embryophyta</taxon>
        <taxon>Tracheophyta</taxon>
        <taxon>Spermatophyta</taxon>
        <taxon>Magnoliopsida</taxon>
        <taxon>eudicotyledons</taxon>
        <taxon>Gunneridae</taxon>
        <taxon>Pentapetalae</taxon>
        <taxon>rosids</taxon>
        <taxon>fabids</taxon>
        <taxon>Rosales</taxon>
        <taxon>Moraceae</taxon>
        <taxon>Ficeae</taxon>
        <taxon>Ficus</taxon>
    </lineage>
</organism>
<evidence type="ECO:0000256" key="1">
    <source>
        <dbReference type="SAM" id="MobiDB-lite"/>
    </source>
</evidence>
<reference evidence="4" key="1">
    <citation type="submission" date="2023-07" db="EMBL/GenBank/DDBJ databases">
        <title>draft genome sequence of fig (Ficus carica).</title>
        <authorList>
            <person name="Takahashi T."/>
            <person name="Nishimura K."/>
        </authorList>
    </citation>
    <scope>NUCLEOTIDE SEQUENCE</scope>
</reference>
<evidence type="ECO:0000313" key="5">
    <source>
        <dbReference type="EMBL" id="GMN69915.1"/>
    </source>
</evidence>
<feature type="region of interest" description="Disordered" evidence="1">
    <location>
        <begin position="115"/>
        <end position="148"/>
    </location>
</feature>
<protein>
    <recommendedName>
        <fullName evidence="2">CCHC-type domain-containing protein</fullName>
    </recommendedName>
</protein>
<evidence type="ECO:0000313" key="6">
    <source>
        <dbReference type="EMBL" id="GMN69918.1"/>
    </source>
</evidence>
<gene>
    <name evidence="3" type="ORF">TIFTF001_038954</name>
    <name evidence="4" type="ORF">TIFTF001_038956</name>
    <name evidence="5" type="ORF">TIFTF001_038960</name>
    <name evidence="6" type="ORF">TIFTF001_038962</name>
</gene>